<dbReference type="PANTHER" id="PTHR10000">
    <property type="entry name" value="PHOSPHOSERINE PHOSPHATASE"/>
    <property type="match status" value="1"/>
</dbReference>
<dbReference type="PRINTS" id="PR00119">
    <property type="entry name" value="CATATPASE"/>
</dbReference>
<evidence type="ECO:0000256" key="1">
    <source>
        <dbReference type="SAM" id="MobiDB-lite"/>
    </source>
</evidence>
<dbReference type="Pfam" id="PF08282">
    <property type="entry name" value="Hydrolase_3"/>
    <property type="match status" value="1"/>
</dbReference>
<reference evidence="2 3" key="1">
    <citation type="journal article" date="2021" name="Sci. Rep.">
        <title>The genome of the diatom Chaetoceros tenuissimus carries an ancient integrated fragment of an extant virus.</title>
        <authorList>
            <person name="Hongo Y."/>
            <person name="Kimura K."/>
            <person name="Takaki Y."/>
            <person name="Yoshida Y."/>
            <person name="Baba S."/>
            <person name="Kobayashi G."/>
            <person name="Nagasaki K."/>
            <person name="Hano T."/>
            <person name="Tomaru Y."/>
        </authorList>
    </citation>
    <scope>NUCLEOTIDE SEQUENCE [LARGE SCALE GENOMIC DNA]</scope>
    <source>
        <strain evidence="2 3">NIES-3715</strain>
    </source>
</reference>
<evidence type="ECO:0008006" key="4">
    <source>
        <dbReference type="Google" id="ProtNLM"/>
    </source>
</evidence>
<dbReference type="Gene3D" id="3.40.50.1000">
    <property type="entry name" value="HAD superfamily/HAD-like"/>
    <property type="match status" value="1"/>
</dbReference>
<dbReference type="EMBL" id="BLLK01000020">
    <property type="protein sequence ID" value="GFH45525.1"/>
    <property type="molecule type" value="Genomic_DNA"/>
</dbReference>
<sequence>MKLHHVTLFSAQVYMSTSFSWNYSRNRPCNNVLHRQRQPSLFSSSSSDDMSEEERQRFDEIASQFLNTESDENVESDFPSAFPLNPFRSTLKKGGKDSLYSDEELFSVLTIHEELSAVEVDTSGSQNVSNEVDDNPLGGIHELVTKTLEIESMTSLSSKGFSMSSKMSSSVELPSELKERSKQIRAIASDVDGTILTKHMSIHPRTRLALIRAIDSANKYKDAAAKNESGDKLLKHFFPATGKSRKGCLDSLGIEVGSLIEENCGGVFLQGLFCVDSEGNVVFEKKLDQRAIEAAEALVRENDISIVAYDGDDLYTTNQSEIVVHLHEHYGEPLPRLLPKDVDDTVKELASHEPSMHKLLLMDDDIDKLTNVVRPKLEALADEFDACVTQALPTMLELLPKGCSKALGVQKLCEAIGIDPSSEMLALGDAENDAGMLDLALIGVAVGNASPPAREAADFIIDYTNDEGGAGHAIEAFIDHIE</sequence>
<evidence type="ECO:0000313" key="3">
    <source>
        <dbReference type="Proteomes" id="UP001054902"/>
    </source>
</evidence>
<protein>
    <recommendedName>
        <fullName evidence="4">Sugar-phosphatase</fullName>
    </recommendedName>
</protein>
<dbReference type="PANTHER" id="PTHR10000:SF8">
    <property type="entry name" value="HAD SUPERFAMILY HYDROLASE-LIKE, TYPE 3"/>
    <property type="match status" value="1"/>
</dbReference>
<dbReference type="PROSITE" id="PS01228">
    <property type="entry name" value="COF_1"/>
    <property type="match status" value="1"/>
</dbReference>
<dbReference type="Proteomes" id="UP001054902">
    <property type="component" value="Unassembled WGS sequence"/>
</dbReference>
<name>A0AAD3CJ06_9STRA</name>
<dbReference type="SUPFAM" id="SSF56784">
    <property type="entry name" value="HAD-like"/>
    <property type="match status" value="1"/>
</dbReference>
<dbReference type="GO" id="GO:0000287">
    <property type="term" value="F:magnesium ion binding"/>
    <property type="evidence" value="ECO:0007669"/>
    <property type="project" value="TreeGrafter"/>
</dbReference>
<dbReference type="GO" id="GO:0016791">
    <property type="term" value="F:phosphatase activity"/>
    <property type="evidence" value="ECO:0007669"/>
    <property type="project" value="TreeGrafter"/>
</dbReference>
<dbReference type="AlphaFoldDB" id="A0AAD3CJ06"/>
<comment type="caution">
    <text evidence="2">The sequence shown here is derived from an EMBL/GenBank/DDBJ whole genome shotgun (WGS) entry which is preliminary data.</text>
</comment>
<accession>A0AAD3CJ06</accession>
<feature type="region of interest" description="Disordered" evidence="1">
    <location>
        <begin position="35"/>
        <end position="55"/>
    </location>
</feature>
<dbReference type="Gene3D" id="3.30.1240.10">
    <property type="match status" value="1"/>
</dbReference>
<keyword evidence="3" id="KW-1185">Reference proteome</keyword>
<dbReference type="InterPro" id="IPR023214">
    <property type="entry name" value="HAD_sf"/>
</dbReference>
<gene>
    <name evidence="2" type="ORF">CTEN210_01999</name>
</gene>
<dbReference type="InterPro" id="IPR036412">
    <property type="entry name" value="HAD-like_sf"/>
</dbReference>
<proteinExistence type="predicted"/>
<dbReference type="GO" id="GO:0005829">
    <property type="term" value="C:cytosol"/>
    <property type="evidence" value="ECO:0007669"/>
    <property type="project" value="TreeGrafter"/>
</dbReference>
<organism evidence="2 3">
    <name type="scientific">Chaetoceros tenuissimus</name>
    <dbReference type="NCBI Taxonomy" id="426638"/>
    <lineage>
        <taxon>Eukaryota</taxon>
        <taxon>Sar</taxon>
        <taxon>Stramenopiles</taxon>
        <taxon>Ochrophyta</taxon>
        <taxon>Bacillariophyta</taxon>
        <taxon>Coscinodiscophyceae</taxon>
        <taxon>Chaetocerotophycidae</taxon>
        <taxon>Chaetocerotales</taxon>
        <taxon>Chaetocerotaceae</taxon>
        <taxon>Chaetoceros</taxon>
    </lineage>
</organism>
<evidence type="ECO:0000313" key="2">
    <source>
        <dbReference type="EMBL" id="GFH45525.1"/>
    </source>
</evidence>